<gene>
    <name evidence="4" type="ORF">MRX98_00930</name>
</gene>
<feature type="region of interest" description="Disordered" evidence="2">
    <location>
        <begin position="210"/>
        <end position="242"/>
    </location>
</feature>
<evidence type="ECO:0000256" key="2">
    <source>
        <dbReference type="SAM" id="MobiDB-lite"/>
    </source>
</evidence>
<keyword evidence="1" id="KW-0175">Coiled coil</keyword>
<feature type="domain" description="Flagellar Assembly Protein A N-terminal region" evidence="3">
    <location>
        <begin position="90"/>
        <end position="257"/>
    </location>
</feature>
<feature type="coiled-coil region" evidence="1">
    <location>
        <begin position="513"/>
        <end position="550"/>
    </location>
</feature>
<accession>A0AA41R1M1</accession>
<organism evidence="4 5">
    <name type="scientific">Desulfatitalea alkaliphila</name>
    <dbReference type="NCBI Taxonomy" id="2929485"/>
    <lineage>
        <taxon>Bacteria</taxon>
        <taxon>Pseudomonadati</taxon>
        <taxon>Thermodesulfobacteriota</taxon>
        <taxon>Desulfobacteria</taxon>
        <taxon>Desulfobacterales</taxon>
        <taxon>Desulfosarcinaceae</taxon>
        <taxon>Desulfatitalea</taxon>
    </lineage>
</organism>
<dbReference type="InterPro" id="IPR046865">
    <property type="entry name" value="FapA_b_solenoid"/>
</dbReference>
<dbReference type="EMBL" id="JALJRB010000001">
    <property type="protein sequence ID" value="MCJ8499121.1"/>
    <property type="molecule type" value="Genomic_DNA"/>
</dbReference>
<protein>
    <submittedName>
        <fullName evidence="4">FapA family protein</fullName>
    </submittedName>
</protein>
<feature type="coiled-coil region" evidence="1">
    <location>
        <begin position="417"/>
        <end position="451"/>
    </location>
</feature>
<comment type="caution">
    <text evidence="4">The sequence shown here is derived from an EMBL/GenBank/DDBJ whole genome shotgun (WGS) entry which is preliminary data.</text>
</comment>
<evidence type="ECO:0000313" key="4">
    <source>
        <dbReference type="EMBL" id="MCJ8499121.1"/>
    </source>
</evidence>
<dbReference type="Proteomes" id="UP001165427">
    <property type="component" value="Unassembled WGS sequence"/>
</dbReference>
<proteinExistence type="predicted"/>
<evidence type="ECO:0000259" key="3">
    <source>
        <dbReference type="Pfam" id="PF20250"/>
    </source>
</evidence>
<dbReference type="PANTHER" id="PTHR38032">
    <property type="entry name" value="POLYMERASE-RELATED"/>
    <property type="match status" value="1"/>
</dbReference>
<dbReference type="PANTHER" id="PTHR38032:SF1">
    <property type="entry name" value="RNA-BINDING PROTEIN KHPB N-TERMINAL DOMAIN-CONTAINING PROTEIN"/>
    <property type="match status" value="1"/>
</dbReference>
<reference evidence="4" key="1">
    <citation type="submission" date="2022-04" db="EMBL/GenBank/DDBJ databases">
        <title>Desulfatitalea alkaliphila sp. nov., a novel anaerobic sulfate-reducing bacterium isolated from terrestrial mud volcano, Taman Peninsula, Russia.</title>
        <authorList>
            <person name="Khomyakova M.A."/>
            <person name="Merkel A.Y."/>
            <person name="Slobodkin A.I."/>
        </authorList>
    </citation>
    <scope>NUCLEOTIDE SEQUENCE</scope>
    <source>
        <strain evidence="4">M08but</strain>
    </source>
</reference>
<dbReference type="RefSeq" id="WP_246902223.1">
    <property type="nucleotide sequence ID" value="NZ_JALJRB010000001.1"/>
</dbReference>
<dbReference type="Pfam" id="PF20250">
    <property type="entry name" value="FapA_N"/>
    <property type="match status" value="1"/>
</dbReference>
<feature type="compositionally biased region" description="Basic and acidic residues" evidence="2">
    <location>
        <begin position="227"/>
        <end position="242"/>
    </location>
</feature>
<evidence type="ECO:0000313" key="5">
    <source>
        <dbReference type="Proteomes" id="UP001165427"/>
    </source>
</evidence>
<dbReference type="InterPro" id="IPR005646">
    <property type="entry name" value="FapA"/>
</dbReference>
<name>A0AA41R1M1_9BACT</name>
<sequence length="605" mass="65468">MTETMDQDRLFGDKAIENGLISEAKFQRALVLQRVIAKRSKVQMPIGAVLVKMDLLSQEQVDAINGTATENVTAETDTSPSVDDLLCPLTLTVAPDKLSATLEPFEEHQPPPGLASVQLLLQEKGIVHGVIEQPLMEAYLGQNPLPMAPFVVAEGTPCEPGHPPDIQYHFDTDPMRIGTLLADGTMDWKNRGDIPQVVAGDLLAEKVGGAPGNPGTNVYGQTVPPPRVKDPPLKATKGAERSEDGRRILAKINGTPKLGLDGRIGVFAILPIDTDIGIETGHVDFDGHIDVNGGVESGYQVKGRSLSTREIQSAQIDIEENLFSQGGIYNSTVQVGGNLKASHIHNSTVEVAGDLVVERELFGCTIEVNGRCLIDSGKIIASRISAKKGIQVKDVGTIAARPSELTVGVDFKFAKDMQALKTSLTELETRKAEAETTIAQLGERVDALASELGQVAQEQDGCMVQKRQLEAKRQQPAIAANPEKSGLLTELIDDLGVKYEAMDAQVHSIMELDDQLRAQIDQARQAVLTAEKQMQEIQQEMEDLREAAEVDSGIPVVKVSGTIFAKTRIAGPHRSIVIEQDMQRVRIAESQEDAKEFAMKVSSLR</sequence>
<dbReference type="InterPro" id="IPR046866">
    <property type="entry name" value="FapA_N"/>
</dbReference>
<keyword evidence="5" id="KW-1185">Reference proteome</keyword>
<evidence type="ECO:0000256" key="1">
    <source>
        <dbReference type="SAM" id="Coils"/>
    </source>
</evidence>
<dbReference type="AlphaFoldDB" id="A0AA41R1M1"/>
<dbReference type="Pfam" id="PF03961">
    <property type="entry name" value="FapA"/>
    <property type="match status" value="1"/>
</dbReference>